<name>A0A1C7WSZ7_9BACT</name>
<dbReference type="Pfam" id="PF05050">
    <property type="entry name" value="Methyltransf_21"/>
    <property type="match status" value="1"/>
</dbReference>
<dbReference type="Proteomes" id="UP000092987">
    <property type="component" value="Unassembled WGS sequence"/>
</dbReference>
<accession>A0A1C7WSZ7</accession>
<evidence type="ECO:0000313" key="2">
    <source>
        <dbReference type="EMBL" id="OCL96483.1"/>
    </source>
</evidence>
<sequence length="165" mass="18928">MECLALDRIPNLPKFDLLKIDIQCGELNVFKNVKQVLKPAICVIPEVGFFPLYENAPDFADVHNELINQGFLFHKFMFQKQVHLHGSLSSNRKINGIKNQLIDGDAVYIRDPRKLTQYDTDMLKKFLLLAHFVFDSKDLAILILDELVKRDVVSNGILKGYLDLV</sequence>
<protein>
    <recommendedName>
        <fullName evidence="1">Methyltransferase FkbM domain-containing protein</fullName>
    </recommendedName>
</protein>
<reference evidence="2 3" key="1">
    <citation type="submission" date="2015-10" db="EMBL/GenBank/DDBJ databases">
        <authorList>
            <person name="Rovetto F.F."/>
            <person name="Cocolin L.L."/>
            <person name="Illeghems K.K."/>
            <person name="Van Nieuwerbuegh F.F."/>
            <person name="Houf K.K."/>
        </authorList>
    </citation>
    <scope>NUCLEOTIDE SEQUENCE [LARGE SCALE GENOMIC DNA]</scope>
    <source>
        <strain evidence="2 3">LMG 24486</strain>
    </source>
</reference>
<organism evidence="2 3">
    <name type="scientific">Aliarcobacter thereius LMG 24486</name>
    <dbReference type="NCBI Taxonomy" id="1032240"/>
    <lineage>
        <taxon>Bacteria</taxon>
        <taxon>Pseudomonadati</taxon>
        <taxon>Campylobacterota</taxon>
        <taxon>Epsilonproteobacteria</taxon>
        <taxon>Campylobacterales</taxon>
        <taxon>Arcobacteraceae</taxon>
        <taxon>Aliarcobacter</taxon>
    </lineage>
</organism>
<evidence type="ECO:0000313" key="3">
    <source>
        <dbReference type="Proteomes" id="UP000092987"/>
    </source>
</evidence>
<dbReference type="InterPro" id="IPR006342">
    <property type="entry name" value="FkbM_mtfrase"/>
</dbReference>
<feature type="domain" description="Methyltransferase FkbM" evidence="1">
    <location>
        <begin position="6"/>
        <end position="72"/>
    </location>
</feature>
<gene>
    <name evidence="2" type="ORF">AA347_01974</name>
</gene>
<proteinExistence type="predicted"/>
<keyword evidence="3" id="KW-1185">Reference proteome</keyword>
<evidence type="ECO:0000259" key="1">
    <source>
        <dbReference type="Pfam" id="PF05050"/>
    </source>
</evidence>
<dbReference type="EMBL" id="LLKQ01000001">
    <property type="protein sequence ID" value="OCL96483.1"/>
    <property type="molecule type" value="Genomic_DNA"/>
</dbReference>
<comment type="caution">
    <text evidence="2">The sequence shown here is derived from an EMBL/GenBank/DDBJ whole genome shotgun (WGS) entry which is preliminary data.</text>
</comment>